<keyword evidence="2" id="KW-1185">Reference proteome</keyword>
<proteinExistence type="predicted"/>
<sequence>KVVDAKKIISGFEDVFVIQKKSTYANKDHLVLLTKKAELASLNITMDKKQMPLGFSSRHLPAYNKCDHCHMLLCDGTDKKKSNLKEFIDADEDSPQNQVISNEDNIL</sequence>
<organism evidence="1 2">
    <name type="scientific">Gigaspora margarita</name>
    <dbReference type="NCBI Taxonomy" id="4874"/>
    <lineage>
        <taxon>Eukaryota</taxon>
        <taxon>Fungi</taxon>
        <taxon>Fungi incertae sedis</taxon>
        <taxon>Mucoromycota</taxon>
        <taxon>Glomeromycotina</taxon>
        <taxon>Glomeromycetes</taxon>
        <taxon>Diversisporales</taxon>
        <taxon>Gigasporaceae</taxon>
        <taxon>Gigaspora</taxon>
    </lineage>
</organism>
<comment type="caution">
    <text evidence="1">The sequence shown here is derived from an EMBL/GenBank/DDBJ whole genome shotgun (WGS) entry which is preliminary data.</text>
</comment>
<gene>
    <name evidence="1" type="ORF">GMARGA_LOCUS29253</name>
</gene>
<evidence type="ECO:0000313" key="1">
    <source>
        <dbReference type="EMBL" id="CAG8826910.1"/>
    </source>
</evidence>
<name>A0ABN7WC85_GIGMA</name>
<reference evidence="1 2" key="1">
    <citation type="submission" date="2021-06" db="EMBL/GenBank/DDBJ databases">
        <authorList>
            <person name="Kallberg Y."/>
            <person name="Tangrot J."/>
            <person name="Rosling A."/>
        </authorList>
    </citation>
    <scope>NUCLEOTIDE SEQUENCE [LARGE SCALE GENOMIC DNA]</scope>
    <source>
        <strain evidence="1 2">120-4 pot B 10/14</strain>
    </source>
</reference>
<protein>
    <submittedName>
        <fullName evidence="1">44124_t:CDS:1</fullName>
    </submittedName>
</protein>
<dbReference type="EMBL" id="CAJVQB010039027">
    <property type="protein sequence ID" value="CAG8826910.1"/>
    <property type="molecule type" value="Genomic_DNA"/>
</dbReference>
<feature type="non-terminal residue" evidence="1">
    <location>
        <position position="1"/>
    </location>
</feature>
<dbReference type="Proteomes" id="UP000789901">
    <property type="component" value="Unassembled WGS sequence"/>
</dbReference>
<evidence type="ECO:0000313" key="2">
    <source>
        <dbReference type="Proteomes" id="UP000789901"/>
    </source>
</evidence>
<accession>A0ABN7WC85</accession>